<dbReference type="EMBL" id="AMWG01000183">
    <property type="protein sequence ID" value="ELP29713.1"/>
    <property type="molecule type" value="Genomic_DNA"/>
</dbReference>
<protein>
    <submittedName>
        <fullName evidence="1">Uncharacterized protein</fullName>
    </submittedName>
</protein>
<organism evidence="1 2">
    <name type="scientific">Rhodopirellula baltica SWK14</name>
    <dbReference type="NCBI Taxonomy" id="993516"/>
    <lineage>
        <taxon>Bacteria</taxon>
        <taxon>Pseudomonadati</taxon>
        <taxon>Planctomycetota</taxon>
        <taxon>Planctomycetia</taxon>
        <taxon>Pirellulales</taxon>
        <taxon>Pirellulaceae</taxon>
        <taxon>Rhodopirellula</taxon>
    </lineage>
</organism>
<accession>L7C6Q7</accession>
<reference evidence="1 2" key="1">
    <citation type="journal article" date="2013" name="Mar. Genomics">
        <title>Expression of sulfatases in Rhodopirellula baltica and the diversity of sulfatases in the genus Rhodopirellula.</title>
        <authorList>
            <person name="Wegner C.E."/>
            <person name="Richter-Heitmann T."/>
            <person name="Klindworth A."/>
            <person name="Klockow C."/>
            <person name="Richter M."/>
            <person name="Achstetter T."/>
            <person name="Glockner F.O."/>
            <person name="Harder J."/>
        </authorList>
    </citation>
    <scope>NUCLEOTIDE SEQUENCE [LARGE SCALE GENOMIC DNA]</scope>
    <source>
        <strain evidence="1 2">SWK14</strain>
    </source>
</reference>
<dbReference type="AlphaFoldDB" id="L7C6Q7"/>
<comment type="caution">
    <text evidence="1">The sequence shown here is derived from an EMBL/GenBank/DDBJ whole genome shotgun (WGS) entry which is preliminary data.</text>
</comment>
<name>L7C6Q7_RHOBT</name>
<evidence type="ECO:0000313" key="2">
    <source>
        <dbReference type="Proteomes" id="UP000010959"/>
    </source>
</evidence>
<dbReference type="PATRIC" id="fig|993516.3.peg.6792"/>
<sequence length="194" mass="21805">MPIAIPGLKWLPLYYVFDFRANEVGYTLHSDASMTTYFPTDDENVSSDESWPSDDFPLVFQSHSIELAARLFNPKNLDDAAQWAGVFGIRHLADNQQAELRRLIDAHCDEIGDYPPEGDDFYDYLCSPLWQGTPNNCCINPDCENHSKPQSLNVLALVPHDPSPGLEIWGGAYVQTIFEICPLCYTIRASNQCG</sequence>
<proteinExistence type="predicted"/>
<gene>
    <name evidence="1" type="ORF">RBSWK_06332</name>
</gene>
<dbReference type="Proteomes" id="UP000010959">
    <property type="component" value="Unassembled WGS sequence"/>
</dbReference>
<evidence type="ECO:0000313" key="1">
    <source>
        <dbReference type="EMBL" id="ELP29713.1"/>
    </source>
</evidence>